<proteinExistence type="predicted"/>
<organism evidence="2 3">
    <name type="scientific">Kibdelosporangium aridum</name>
    <dbReference type="NCBI Taxonomy" id="2030"/>
    <lineage>
        <taxon>Bacteria</taxon>
        <taxon>Bacillati</taxon>
        <taxon>Actinomycetota</taxon>
        <taxon>Actinomycetes</taxon>
        <taxon>Pseudonocardiales</taxon>
        <taxon>Pseudonocardiaceae</taxon>
        <taxon>Kibdelosporangium</taxon>
    </lineage>
</organism>
<dbReference type="RefSeq" id="WP_268811628.1">
    <property type="nucleotide sequence ID" value="NZ_FWXV01000014.1"/>
</dbReference>
<evidence type="ECO:0000313" key="2">
    <source>
        <dbReference type="EMBL" id="SMD26463.1"/>
    </source>
</evidence>
<dbReference type="SMART" id="SM00530">
    <property type="entry name" value="HTH_XRE"/>
    <property type="match status" value="1"/>
</dbReference>
<dbReference type="Pfam" id="PF13560">
    <property type="entry name" value="HTH_31"/>
    <property type="match status" value="1"/>
</dbReference>
<dbReference type="SUPFAM" id="SSF47413">
    <property type="entry name" value="lambda repressor-like DNA-binding domains"/>
    <property type="match status" value="1"/>
</dbReference>
<dbReference type="Gene3D" id="1.10.260.40">
    <property type="entry name" value="lambda repressor-like DNA-binding domains"/>
    <property type="match status" value="1"/>
</dbReference>
<dbReference type="InterPro" id="IPR001387">
    <property type="entry name" value="Cro/C1-type_HTH"/>
</dbReference>
<dbReference type="InterPro" id="IPR010982">
    <property type="entry name" value="Lambda_DNA-bd_dom_sf"/>
</dbReference>
<dbReference type="AlphaFoldDB" id="A0A1W2FX69"/>
<dbReference type="GO" id="GO:0003677">
    <property type="term" value="F:DNA binding"/>
    <property type="evidence" value="ECO:0007669"/>
    <property type="project" value="InterPro"/>
</dbReference>
<dbReference type="EMBL" id="FWXV01000014">
    <property type="protein sequence ID" value="SMD26463.1"/>
    <property type="molecule type" value="Genomic_DNA"/>
</dbReference>
<gene>
    <name evidence="2" type="ORF">SAMN05661093_10046</name>
</gene>
<dbReference type="PROSITE" id="PS50943">
    <property type="entry name" value="HTH_CROC1"/>
    <property type="match status" value="1"/>
</dbReference>
<dbReference type="Proteomes" id="UP000192674">
    <property type="component" value="Unassembled WGS sequence"/>
</dbReference>
<keyword evidence="3" id="KW-1185">Reference proteome</keyword>
<evidence type="ECO:0000259" key="1">
    <source>
        <dbReference type="PROSITE" id="PS50943"/>
    </source>
</evidence>
<name>A0A1W2FX69_KIBAR</name>
<reference evidence="2 3" key="1">
    <citation type="submission" date="2017-04" db="EMBL/GenBank/DDBJ databases">
        <authorList>
            <person name="Afonso C.L."/>
            <person name="Miller P.J."/>
            <person name="Scott M.A."/>
            <person name="Spackman E."/>
            <person name="Goraichik I."/>
            <person name="Dimitrov K.M."/>
            <person name="Suarez D.L."/>
            <person name="Swayne D.E."/>
        </authorList>
    </citation>
    <scope>NUCLEOTIDE SEQUENCE [LARGE SCALE GENOMIC DNA]</scope>
    <source>
        <strain evidence="2 3">DSM 43828</strain>
    </source>
</reference>
<feature type="domain" description="HTH cro/C1-type" evidence="1">
    <location>
        <begin position="18"/>
        <end position="73"/>
    </location>
</feature>
<accession>A0A1W2FX69</accession>
<evidence type="ECO:0000313" key="3">
    <source>
        <dbReference type="Proteomes" id="UP000192674"/>
    </source>
</evidence>
<dbReference type="CDD" id="cd00093">
    <property type="entry name" value="HTH_XRE"/>
    <property type="match status" value="1"/>
</dbReference>
<sequence>MSPQNRPPDLRRNLGAKLRRMREAAHLRLEVAAPKLDKSRSALHRVETGETKANVHLVRSMMDLYDTYDPTLLDEVRKANQTSNPRNRTKPTA</sequence>
<protein>
    <submittedName>
        <fullName evidence="2">Helix-turn-helix domain-containing protein</fullName>
    </submittedName>
</protein>